<dbReference type="Proteomes" id="UP000324705">
    <property type="component" value="Chromosome 6B"/>
</dbReference>
<dbReference type="InterPro" id="IPR005097">
    <property type="entry name" value="Sacchrp_dh_NADP-bd"/>
</dbReference>
<evidence type="ECO:0000256" key="4">
    <source>
        <dbReference type="ARBA" id="ARBA00023002"/>
    </source>
</evidence>
<dbReference type="FunFam" id="3.40.50.720:FF:000284">
    <property type="entry name" value="Lysine-ketoglutarate reductase/saccharopine dehydrogenase1"/>
    <property type="match status" value="1"/>
</dbReference>
<dbReference type="GO" id="GO:0004753">
    <property type="term" value="F:saccharopine dehydrogenase activity"/>
    <property type="evidence" value="ECO:0007669"/>
    <property type="project" value="TreeGrafter"/>
</dbReference>
<evidence type="ECO:0000259" key="8">
    <source>
        <dbReference type="SMART" id="SM01002"/>
    </source>
</evidence>
<keyword evidence="5" id="KW-0520">NAD</keyword>
<feature type="domain" description="Alanine dehydrogenase/pyridine nucleotide transhydrogenase NAD(H)-binding" evidence="8">
    <location>
        <begin position="196"/>
        <end position="395"/>
    </location>
</feature>
<dbReference type="Gene3D" id="3.40.50.720">
    <property type="entry name" value="NAD(P)-binding Rossmann-like Domain"/>
    <property type="match status" value="2"/>
</dbReference>
<dbReference type="Pfam" id="PF04455">
    <property type="entry name" value="Saccharop_dh_N"/>
    <property type="match status" value="1"/>
</dbReference>
<dbReference type="CDD" id="cd12144">
    <property type="entry name" value="SDH_N_domain"/>
    <property type="match status" value="1"/>
</dbReference>
<evidence type="ECO:0000256" key="6">
    <source>
        <dbReference type="ARBA" id="ARBA00023268"/>
    </source>
</evidence>
<evidence type="ECO:0000256" key="7">
    <source>
        <dbReference type="ARBA" id="ARBA00025744"/>
    </source>
</evidence>
<dbReference type="CDD" id="cd12189">
    <property type="entry name" value="LKR_SDH_like"/>
    <property type="match status" value="1"/>
</dbReference>
<protein>
    <recommendedName>
        <fullName evidence="12">Saccharopine dehydrogenase (NAD(+), L-glutamate-forming)</fullName>
    </recommendedName>
</protein>
<dbReference type="InterPro" id="IPR032095">
    <property type="entry name" value="Sacchrp_dh-like_C"/>
</dbReference>
<keyword evidence="4" id="KW-0560">Oxidoreductase</keyword>
<dbReference type="InterPro" id="IPR051168">
    <property type="entry name" value="AASS"/>
</dbReference>
<proteinExistence type="inferred from homology"/>
<dbReference type="InterPro" id="IPR007698">
    <property type="entry name" value="AlaDH/PNT_NAD(H)-bd"/>
</dbReference>
<reference evidence="10 11" key="1">
    <citation type="submission" date="2017-09" db="EMBL/GenBank/DDBJ databases">
        <authorList>
            <consortium name="International Durum Wheat Genome Sequencing Consortium (IDWGSC)"/>
            <person name="Milanesi L."/>
        </authorList>
    </citation>
    <scope>NUCLEOTIDE SEQUENCE [LARGE SCALE GENOMIC DNA]</scope>
    <source>
        <strain evidence="11">cv. Svevo</strain>
    </source>
</reference>
<dbReference type="InterPro" id="IPR007545">
    <property type="entry name" value="LOR/SDH_bifunc_enz_cons_dom"/>
</dbReference>
<evidence type="ECO:0000256" key="2">
    <source>
        <dbReference type="ARBA" id="ARBA00004720"/>
    </source>
</evidence>
<dbReference type="PANTHER" id="PTHR11133">
    <property type="entry name" value="SACCHAROPINE DEHYDROGENASE"/>
    <property type="match status" value="1"/>
</dbReference>
<comment type="similarity">
    <text evidence="7">In the C-terminal section; belongs to the saccharopine dehydrogenase family.</text>
</comment>
<comment type="pathway">
    <text evidence="2">Amino-acid degradation; L-lysine degradation via saccharopine pathway; glutaryl-CoA from L-lysine: step 2/6.</text>
</comment>
<name>A0A9R0YWK4_TRITD</name>
<evidence type="ECO:0000256" key="3">
    <source>
        <dbReference type="ARBA" id="ARBA00022857"/>
    </source>
</evidence>
<dbReference type="Pfam" id="PF05222">
    <property type="entry name" value="AlaDh_PNT_N"/>
    <property type="match status" value="1"/>
</dbReference>
<dbReference type="Gene3D" id="3.30.360.10">
    <property type="entry name" value="Dihydrodipicolinate Reductase, domain 2"/>
    <property type="match status" value="1"/>
</dbReference>
<evidence type="ECO:0000259" key="9">
    <source>
        <dbReference type="SMART" id="SM01003"/>
    </source>
</evidence>
<dbReference type="Pfam" id="PF03435">
    <property type="entry name" value="Sacchrp_dh_NADP"/>
    <property type="match status" value="1"/>
</dbReference>
<dbReference type="SUPFAM" id="SSF52283">
    <property type="entry name" value="Formate/glycerate dehydrogenase catalytic domain-like"/>
    <property type="match status" value="1"/>
</dbReference>
<evidence type="ECO:0000256" key="1">
    <source>
        <dbReference type="ARBA" id="ARBA00004682"/>
    </source>
</evidence>
<dbReference type="EMBL" id="LT934122">
    <property type="protein sequence ID" value="VAI61794.1"/>
    <property type="molecule type" value="Genomic_DNA"/>
</dbReference>
<dbReference type="GO" id="GO:0019878">
    <property type="term" value="P:lysine biosynthetic process via aminoadipic acid"/>
    <property type="evidence" value="ECO:0007669"/>
    <property type="project" value="TreeGrafter"/>
</dbReference>
<comment type="pathway">
    <text evidence="1">Amino-acid degradation; L-lysine degradation via saccharopine pathway; glutaryl-CoA from L-lysine: step 1/6.</text>
</comment>
<sequence>MGSETTERNDTLLGNGVIGILAETVNMWERRAPLTPSHCARLMLGGGKHESGVNRIIVQPSTKRIHHDAQYEDAGCEISEDLSECGLIVGIKQPKLEMILPDRAYAFFSHTHKAQKENMPLLDKIMEERVSLFDYELIVDDDGKRMLAFGKFAGRAGLIDFLHGLGQRYLSLGYSTPFLSLGQSHMYPSLAAAKAAVIAIGEEIATYGLPSGICPIVFAFTGSGNVSQGAQEIFKLLPHTFVDAEKLPELSAGKSLPPHHQSTRRAFQLYGCVVTSKDMVAPKDPNRCFDKADYYAHPEYYRPVFHERIAPYASAIVNCMYWERRFPRLLSIDQLQQLMKNGCPLVGISDITCDIGGSIEFVNKSTSIERPFFRYDTSTNLYHDDMEGDGVICLAVDILPTEFSREASQHFGDILSRFVTSLASAKGLLELPSHLRRACIAYAGKLTPLYEYIPRMRKTMIELPPTPANLLPDKKYTTLVSLCGHLFDKFLINEALDIIETAGGSFHLVKCDVGQSIDDMSYSELEVGADDTTTLDKIIDSLTSIANAHRGDPNATEISLKIGRVSECGIDGSMDKVGPKVLILGAGRVCRPAAEFLTSYQNIDQVHVVVASLYQKDAEETVDGIKNATAAQLDVSDTESLSNLVSQVDVVVSLLPASFHAAIARVCIELKKHLVTASYVDDSMSKLEQAAQGAGVTILCEMGLDPGIDHMLSMKMIDEAHARDGKIKAFTSFCGGLPSPAAANNPLAYKFSWSPAGAIRAGRNPAVYKFLGEIINVDGKLVSPLINYISSLTSFT</sequence>
<dbReference type="AlphaFoldDB" id="A0A9R0YWK4"/>
<organism evidence="10 11">
    <name type="scientific">Triticum turgidum subsp. durum</name>
    <name type="common">Durum wheat</name>
    <name type="synonym">Triticum durum</name>
    <dbReference type="NCBI Taxonomy" id="4567"/>
    <lineage>
        <taxon>Eukaryota</taxon>
        <taxon>Viridiplantae</taxon>
        <taxon>Streptophyta</taxon>
        <taxon>Embryophyta</taxon>
        <taxon>Tracheophyta</taxon>
        <taxon>Spermatophyta</taxon>
        <taxon>Magnoliopsida</taxon>
        <taxon>Liliopsida</taxon>
        <taxon>Poales</taxon>
        <taxon>Poaceae</taxon>
        <taxon>BOP clade</taxon>
        <taxon>Pooideae</taxon>
        <taxon>Triticodae</taxon>
        <taxon>Triticeae</taxon>
        <taxon>Triticinae</taxon>
        <taxon>Triticum</taxon>
    </lineage>
</organism>
<dbReference type="SMART" id="SM01002">
    <property type="entry name" value="AlaDh_PNT_C"/>
    <property type="match status" value="1"/>
</dbReference>
<dbReference type="Pfam" id="PF16653">
    <property type="entry name" value="Sacchrp_dh_C"/>
    <property type="match status" value="1"/>
</dbReference>
<dbReference type="Gramene" id="TRITD6Bv1G201220.2">
    <property type="protein sequence ID" value="TRITD6Bv1G201220.2"/>
    <property type="gene ID" value="TRITD6Bv1G201220"/>
</dbReference>
<accession>A0A9R0YWK4</accession>
<keyword evidence="6" id="KW-0511">Multifunctional enzyme</keyword>
<dbReference type="InterPro" id="IPR007886">
    <property type="entry name" value="AlaDH/PNT_N"/>
</dbReference>
<evidence type="ECO:0008006" key="12">
    <source>
        <dbReference type="Google" id="ProtNLM"/>
    </source>
</evidence>
<dbReference type="SUPFAM" id="SSF51735">
    <property type="entry name" value="NAD(P)-binding Rossmann-fold domains"/>
    <property type="match status" value="1"/>
</dbReference>
<keyword evidence="3" id="KW-0521">NADP</keyword>
<evidence type="ECO:0000256" key="5">
    <source>
        <dbReference type="ARBA" id="ARBA00023027"/>
    </source>
</evidence>
<evidence type="ECO:0000313" key="10">
    <source>
        <dbReference type="EMBL" id="VAI61794.1"/>
    </source>
</evidence>
<dbReference type="SUPFAM" id="SSF55347">
    <property type="entry name" value="Glyceraldehyde-3-phosphate dehydrogenase-like, C-terminal domain"/>
    <property type="match status" value="1"/>
</dbReference>
<dbReference type="GO" id="GO:0005737">
    <property type="term" value="C:cytoplasm"/>
    <property type="evidence" value="ECO:0007669"/>
    <property type="project" value="TreeGrafter"/>
</dbReference>
<gene>
    <name evidence="10" type="ORF">TRITD_6Bv1G201220</name>
</gene>
<dbReference type="PANTHER" id="PTHR11133:SF22">
    <property type="entry name" value="ALPHA-AMINOADIPIC SEMIALDEHYDE SYNTHASE, MITOCHONDRIAL"/>
    <property type="match status" value="1"/>
</dbReference>
<dbReference type="InterPro" id="IPR036291">
    <property type="entry name" value="NAD(P)-bd_dom_sf"/>
</dbReference>
<evidence type="ECO:0000313" key="11">
    <source>
        <dbReference type="Proteomes" id="UP000324705"/>
    </source>
</evidence>
<keyword evidence="11" id="KW-1185">Reference proteome</keyword>
<dbReference type="Gene3D" id="3.30.70.2690">
    <property type="entry name" value="LOR/SDH bifunctional enzyme, conserved domain"/>
    <property type="match status" value="1"/>
</dbReference>
<dbReference type="SMART" id="SM01003">
    <property type="entry name" value="AlaDh_PNT_N"/>
    <property type="match status" value="1"/>
</dbReference>
<dbReference type="FunFam" id="3.40.50.720:FF:000072">
    <property type="entry name" value="Saccharopine dehydrogenase [NADP(+), L-glutamate-forming]"/>
    <property type="match status" value="1"/>
</dbReference>
<dbReference type="FunFam" id="3.30.70.2690:FF:000001">
    <property type="entry name" value="Lysine-ketoglutarate reductase/saccharopine dehydrogenase1"/>
    <property type="match status" value="1"/>
</dbReference>
<feature type="domain" description="Alanine dehydrogenase/pyridine nucleotide transhydrogenase N-terminal" evidence="9">
    <location>
        <begin position="19"/>
        <end position="156"/>
    </location>
</feature>
<dbReference type="InterPro" id="IPR043009">
    <property type="entry name" value="LOR/SDH_bifunc_enz_cons_dom_sf"/>
</dbReference>